<evidence type="ECO:0000259" key="1">
    <source>
        <dbReference type="Pfam" id="PF14129"/>
    </source>
</evidence>
<sequence>MNKYLVILAVFILMSCKNDVVKPSPFIEQQKMEDILYDMALLYSIESVSAYSREDTLKRLDVNSIFKKYDIDSLAFVSNNRYYVELGDGVYHSMQNNILSRLEAAKVVADSLLSKSQDEPKDELSKEDIKVDDTVKLDREKIDSLRNQIQ</sequence>
<organism evidence="2 3">
    <name type="scientific">Myroides odoratimimus</name>
    <dbReference type="NCBI Taxonomy" id="76832"/>
    <lineage>
        <taxon>Bacteria</taxon>
        <taxon>Pseudomonadati</taxon>
        <taxon>Bacteroidota</taxon>
        <taxon>Flavobacteriia</taxon>
        <taxon>Flavobacteriales</taxon>
        <taxon>Flavobacteriaceae</taxon>
        <taxon>Myroides</taxon>
    </lineage>
</organism>
<dbReference type="KEGG" id="mod:AS202_03660"/>
<evidence type="ECO:0000313" key="3">
    <source>
        <dbReference type="Proteomes" id="UP000069030"/>
    </source>
</evidence>
<gene>
    <name evidence="2" type="ORF">AS202_03660</name>
</gene>
<accession>A0AAI8C280</accession>
<dbReference type="PROSITE" id="PS51257">
    <property type="entry name" value="PROKAR_LIPOPROTEIN"/>
    <property type="match status" value="1"/>
</dbReference>
<proteinExistence type="predicted"/>
<dbReference type="AlphaFoldDB" id="A0AAI8C280"/>
<name>A0AAI8C280_9FLAO</name>
<dbReference type="Proteomes" id="UP000069030">
    <property type="component" value="Chromosome"/>
</dbReference>
<dbReference type="Pfam" id="PF14129">
    <property type="entry name" value="DUF4296"/>
    <property type="match status" value="1"/>
</dbReference>
<dbReference type="InterPro" id="IPR025381">
    <property type="entry name" value="DUF4296"/>
</dbReference>
<evidence type="ECO:0000313" key="2">
    <source>
        <dbReference type="EMBL" id="ALU25308.1"/>
    </source>
</evidence>
<reference evidence="2 3" key="1">
    <citation type="journal article" date="2016" name="J. Zhejiang Univ. Sci. B">
        <title>Antibiotic resistance mechanisms of Myroides sp.</title>
        <authorList>
            <person name="Hu S."/>
            <person name="Yuan S."/>
            <person name="Qu H."/>
            <person name="Jiang T."/>
            <person name="Zhou Y."/>
            <person name="Wang M."/>
            <person name="Ming D."/>
        </authorList>
    </citation>
    <scope>NUCLEOTIDE SEQUENCE [LARGE SCALE GENOMIC DNA]</scope>
    <source>
        <strain evidence="2 3">PR63039</strain>
    </source>
</reference>
<dbReference type="RefSeq" id="WP_058699142.1">
    <property type="nucleotide sequence ID" value="NZ_CP013690.1"/>
</dbReference>
<dbReference type="EMBL" id="CP013690">
    <property type="protein sequence ID" value="ALU25308.1"/>
    <property type="molecule type" value="Genomic_DNA"/>
</dbReference>
<protein>
    <recommendedName>
        <fullName evidence="1">DUF4296 domain-containing protein</fullName>
    </recommendedName>
</protein>
<feature type="domain" description="DUF4296" evidence="1">
    <location>
        <begin position="23"/>
        <end position="105"/>
    </location>
</feature>